<gene>
    <name evidence="2" type="ORF">Ato02nite_029200</name>
</gene>
<protein>
    <submittedName>
        <fullName evidence="2">Alpha/beta hydrolase</fullName>
    </submittedName>
</protein>
<dbReference type="Gene3D" id="3.40.50.1820">
    <property type="entry name" value="alpha/beta hydrolase"/>
    <property type="match status" value="1"/>
</dbReference>
<proteinExistence type="predicted"/>
<evidence type="ECO:0000313" key="3">
    <source>
        <dbReference type="Proteomes" id="UP000677082"/>
    </source>
</evidence>
<evidence type="ECO:0000259" key="1">
    <source>
        <dbReference type="Pfam" id="PF12697"/>
    </source>
</evidence>
<dbReference type="RefSeq" id="WP_213007038.1">
    <property type="nucleotide sequence ID" value="NZ_BOQN01000040.1"/>
</dbReference>
<comment type="caution">
    <text evidence="2">The sequence shown here is derived from an EMBL/GenBank/DDBJ whole genome shotgun (WGS) entry which is preliminary data.</text>
</comment>
<sequence length="254" mass="26331">MRPTVILVHGAFAENNSWNGVIERLRAENVTALAASNPLRGVAGDAAYVRDVINSVEGPVVLVAHSYGGFVATEAAAGNDKVAALVYVCAFAPEQGENAFGLSTKFPGSTLGEALAAYPVASGGTEFAIRPDVFHHQFCADVPAGPAALMAATQRPVTEKALTDALPTGTPAWTTIPAWFVFSDQDLNIPVALHRFMAERAGAKGVREIAGASHALSVSEPEAVTASILEAVAAAQGAVSRTLADVLARSSPRW</sequence>
<dbReference type="Proteomes" id="UP000677082">
    <property type="component" value="Unassembled WGS sequence"/>
</dbReference>
<dbReference type="SUPFAM" id="SSF53474">
    <property type="entry name" value="alpha/beta-Hydrolases"/>
    <property type="match status" value="1"/>
</dbReference>
<reference evidence="2 3" key="1">
    <citation type="submission" date="2021-03" db="EMBL/GenBank/DDBJ databases">
        <title>Whole genome shotgun sequence of Actinoplanes toevensis NBRC 105298.</title>
        <authorList>
            <person name="Komaki H."/>
            <person name="Tamura T."/>
        </authorList>
    </citation>
    <scope>NUCLEOTIDE SEQUENCE [LARGE SCALE GENOMIC DNA]</scope>
    <source>
        <strain evidence="2 3">NBRC 105298</strain>
    </source>
</reference>
<dbReference type="EMBL" id="BOQN01000040">
    <property type="protein sequence ID" value="GIM91127.1"/>
    <property type="molecule type" value="Genomic_DNA"/>
</dbReference>
<evidence type="ECO:0000313" key="2">
    <source>
        <dbReference type="EMBL" id="GIM91127.1"/>
    </source>
</evidence>
<dbReference type="InterPro" id="IPR000073">
    <property type="entry name" value="AB_hydrolase_1"/>
</dbReference>
<dbReference type="PANTHER" id="PTHR37017">
    <property type="entry name" value="AB HYDROLASE-1 DOMAIN-CONTAINING PROTEIN-RELATED"/>
    <property type="match status" value="1"/>
</dbReference>
<dbReference type="PANTHER" id="PTHR37017:SF11">
    <property type="entry name" value="ESTERASE_LIPASE_THIOESTERASE DOMAIN-CONTAINING PROTEIN"/>
    <property type="match status" value="1"/>
</dbReference>
<dbReference type="AlphaFoldDB" id="A0A919W0C2"/>
<keyword evidence="2" id="KW-0378">Hydrolase</keyword>
<dbReference type="GO" id="GO:0016787">
    <property type="term" value="F:hydrolase activity"/>
    <property type="evidence" value="ECO:0007669"/>
    <property type="project" value="UniProtKB-KW"/>
</dbReference>
<keyword evidence="3" id="KW-1185">Reference proteome</keyword>
<organism evidence="2 3">
    <name type="scientific">Paractinoplanes toevensis</name>
    <dbReference type="NCBI Taxonomy" id="571911"/>
    <lineage>
        <taxon>Bacteria</taxon>
        <taxon>Bacillati</taxon>
        <taxon>Actinomycetota</taxon>
        <taxon>Actinomycetes</taxon>
        <taxon>Micromonosporales</taxon>
        <taxon>Micromonosporaceae</taxon>
        <taxon>Paractinoplanes</taxon>
    </lineage>
</organism>
<dbReference type="Pfam" id="PF12697">
    <property type="entry name" value="Abhydrolase_6"/>
    <property type="match status" value="1"/>
</dbReference>
<name>A0A919W0C2_9ACTN</name>
<dbReference type="InterPro" id="IPR052897">
    <property type="entry name" value="Sec-Metab_Biosynth_Hydrolase"/>
</dbReference>
<accession>A0A919W0C2</accession>
<dbReference type="InterPro" id="IPR029058">
    <property type="entry name" value="AB_hydrolase_fold"/>
</dbReference>
<feature type="domain" description="AB hydrolase-1" evidence="1">
    <location>
        <begin position="5"/>
        <end position="225"/>
    </location>
</feature>